<organism evidence="2 3">
    <name type="scientific">Corchorus olitorius</name>
    <dbReference type="NCBI Taxonomy" id="93759"/>
    <lineage>
        <taxon>Eukaryota</taxon>
        <taxon>Viridiplantae</taxon>
        <taxon>Streptophyta</taxon>
        <taxon>Embryophyta</taxon>
        <taxon>Tracheophyta</taxon>
        <taxon>Spermatophyta</taxon>
        <taxon>Magnoliopsida</taxon>
        <taxon>eudicotyledons</taxon>
        <taxon>Gunneridae</taxon>
        <taxon>Pentapetalae</taxon>
        <taxon>rosids</taxon>
        <taxon>malvids</taxon>
        <taxon>Malvales</taxon>
        <taxon>Malvaceae</taxon>
        <taxon>Grewioideae</taxon>
        <taxon>Apeibeae</taxon>
        <taxon>Corchorus</taxon>
    </lineage>
</organism>
<keyword evidence="1" id="KW-1133">Transmembrane helix</keyword>
<proteinExistence type="predicted"/>
<reference evidence="3" key="1">
    <citation type="submission" date="2013-09" db="EMBL/GenBank/DDBJ databases">
        <title>Corchorus olitorius genome sequencing.</title>
        <authorList>
            <person name="Alam M."/>
            <person name="Haque M.S."/>
            <person name="Islam M.S."/>
            <person name="Emdad E.M."/>
            <person name="Islam M.M."/>
            <person name="Ahmed B."/>
            <person name="Halim A."/>
            <person name="Hossen Q.M.M."/>
            <person name="Hossain M.Z."/>
            <person name="Ahmed R."/>
            <person name="Khan M.M."/>
            <person name="Islam R."/>
            <person name="Rashid M.M."/>
            <person name="Khan S.A."/>
            <person name="Rahman M.S."/>
            <person name="Alam M."/>
            <person name="Yahiya A.S."/>
            <person name="Khan M.S."/>
            <person name="Azam M.S."/>
            <person name="Haque T."/>
            <person name="Lashkar M.Z.H."/>
            <person name="Akhand A.I."/>
            <person name="Morshed G."/>
            <person name="Roy S."/>
            <person name="Uddin K.S."/>
            <person name="Rabeya T."/>
            <person name="Hossain A.S."/>
            <person name="Chowdhury A."/>
            <person name="Snigdha A.R."/>
            <person name="Mortoza M.S."/>
            <person name="Matin S.A."/>
            <person name="Hoque S.M.E."/>
            <person name="Islam M.K."/>
            <person name="Roy D.K."/>
            <person name="Haider R."/>
            <person name="Moosa M.M."/>
            <person name="Elias S.M."/>
            <person name="Hasan A.M."/>
            <person name="Jahan S."/>
            <person name="Shafiuddin M."/>
            <person name="Mahmood N."/>
            <person name="Shommy N.S."/>
        </authorList>
    </citation>
    <scope>NUCLEOTIDE SEQUENCE [LARGE SCALE GENOMIC DNA]</scope>
    <source>
        <strain evidence="3">cv. O-4</strain>
    </source>
</reference>
<evidence type="ECO:0000313" key="2">
    <source>
        <dbReference type="EMBL" id="OMO62689.1"/>
    </source>
</evidence>
<accession>A0A1R3GX69</accession>
<evidence type="ECO:0000313" key="3">
    <source>
        <dbReference type="Proteomes" id="UP000187203"/>
    </source>
</evidence>
<keyword evidence="1" id="KW-0812">Transmembrane</keyword>
<feature type="transmembrane region" description="Helical" evidence="1">
    <location>
        <begin position="42"/>
        <end position="64"/>
    </location>
</feature>
<evidence type="ECO:0000256" key="1">
    <source>
        <dbReference type="SAM" id="Phobius"/>
    </source>
</evidence>
<dbReference type="InterPro" id="IPR043132">
    <property type="entry name" value="BCAT-like_C"/>
</dbReference>
<dbReference type="AlphaFoldDB" id="A0A1R3GX69"/>
<name>A0A1R3GX69_9ROSI</name>
<dbReference type="Proteomes" id="UP000187203">
    <property type="component" value="Unassembled WGS sequence"/>
</dbReference>
<sequence length="164" mass="18942">MECQKHANEVFCTGNAVGVLPVGSITYKDKRVRLMGVATPPYSPACTITMALTTGYPFVLVLTFNHHKNFKNFFGVWTITNFYRMLNTFEASTPWCKIDGFAWTQFLLDGFFKVLVALAWTERDMSKLVGDNQPISHSHFKIWYIRSFRLEMIDSGHHINKFQF</sequence>
<dbReference type="EMBL" id="AWUE01021334">
    <property type="protein sequence ID" value="OMO62689.1"/>
    <property type="molecule type" value="Genomic_DNA"/>
</dbReference>
<keyword evidence="1" id="KW-0472">Membrane</keyword>
<protein>
    <submittedName>
        <fullName evidence="2">Uncharacterized protein</fullName>
    </submittedName>
</protein>
<comment type="caution">
    <text evidence="2">The sequence shown here is derived from an EMBL/GenBank/DDBJ whole genome shotgun (WGS) entry which is preliminary data.</text>
</comment>
<dbReference type="Gene3D" id="3.20.10.10">
    <property type="entry name" value="D-amino Acid Aminotransferase, subunit A, domain 2"/>
    <property type="match status" value="1"/>
</dbReference>
<gene>
    <name evidence="2" type="ORF">COLO4_32946</name>
</gene>
<keyword evidence="3" id="KW-1185">Reference proteome</keyword>